<dbReference type="Proteomes" id="UP001164250">
    <property type="component" value="Chromosome 8"/>
</dbReference>
<comment type="caution">
    <text evidence="1">The sequence shown here is derived from an EMBL/GenBank/DDBJ whole genome shotgun (WGS) entry which is preliminary data.</text>
</comment>
<keyword evidence="2" id="KW-1185">Reference proteome</keyword>
<protein>
    <submittedName>
        <fullName evidence="1">Uncharacterized protein</fullName>
    </submittedName>
</protein>
<reference evidence="2" key="1">
    <citation type="journal article" date="2023" name="G3 (Bethesda)">
        <title>Genome assembly and association tests identify interacting loci associated with vigor, precocity, and sex in interspecific pistachio rootstocks.</title>
        <authorList>
            <person name="Palmer W."/>
            <person name="Jacygrad E."/>
            <person name="Sagayaradj S."/>
            <person name="Cavanaugh K."/>
            <person name="Han R."/>
            <person name="Bertier L."/>
            <person name="Beede B."/>
            <person name="Kafkas S."/>
            <person name="Golino D."/>
            <person name="Preece J."/>
            <person name="Michelmore R."/>
        </authorList>
    </citation>
    <scope>NUCLEOTIDE SEQUENCE [LARGE SCALE GENOMIC DNA]</scope>
</reference>
<dbReference type="EMBL" id="CM047904">
    <property type="protein sequence ID" value="KAJ0091173.1"/>
    <property type="molecule type" value="Genomic_DNA"/>
</dbReference>
<evidence type="ECO:0000313" key="1">
    <source>
        <dbReference type="EMBL" id="KAJ0091173.1"/>
    </source>
</evidence>
<organism evidence="1 2">
    <name type="scientific">Pistacia atlantica</name>
    <dbReference type="NCBI Taxonomy" id="434234"/>
    <lineage>
        <taxon>Eukaryota</taxon>
        <taxon>Viridiplantae</taxon>
        <taxon>Streptophyta</taxon>
        <taxon>Embryophyta</taxon>
        <taxon>Tracheophyta</taxon>
        <taxon>Spermatophyta</taxon>
        <taxon>Magnoliopsida</taxon>
        <taxon>eudicotyledons</taxon>
        <taxon>Gunneridae</taxon>
        <taxon>Pentapetalae</taxon>
        <taxon>rosids</taxon>
        <taxon>malvids</taxon>
        <taxon>Sapindales</taxon>
        <taxon>Anacardiaceae</taxon>
        <taxon>Pistacia</taxon>
    </lineage>
</organism>
<proteinExistence type="predicted"/>
<accession>A0ACC1AWZ4</accession>
<gene>
    <name evidence="1" type="ORF">Patl1_14462</name>
</gene>
<sequence>MRSIHGLERKKNHRPKFSICPQPQLNYEQSSLPTQKHSKTKLGSPDNQKITAPGSPQSQQPESKNIDQFHKNKGKTEIKTWTTPPNTTQTTVHLTKHPTSPLQRIQHPNYSPNPYLIFFPQAKKEPSPTSQPHRERANRLVVPETRKIENTSNLPTPQRERKQTDQSFQLLQRQRTKIGKKPKDTVFSFFLLTKSTVRDTCQAPYIKLLYCPSANGNS</sequence>
<evidence type="ECO:0000313" key="2">
    <source>
        <dbReference type="Proteomes" id="UP001164250"/>
    </source>
</evidence>
<name>A0ACC1AWZ4_9ROSI</name>